<sequence length="210" mass="23560">MRVLILVLMCLAPLLAKAGGLPPEGEVRTHRGVDLVGTTYADRDSEDFFRVAGMAVDMVRSLPRAEWNRSGLIRKIIYNPPSKYRDIDDETAHFTGVYYPEPMNRWPAPMLMNRSARYASALELALAIVSAGILADDHRKYVDMSGSATGRESGEYRQLRLLMTKSASADVQLSADCRNLIAVYNALRILNPQSMELNQRVREINDRGCR</sequence>
<feature type="signal peptide" evidence="1">
    <location>
        <begin position="1"/>
        <end position="18"/>
    </location>
</feature>
<protein>
    <submittedName>
        <fullName evidence="2">Uncharacterized protein</fullName>
    </submittedName>
</protein>
<evidence type="ECO:0000313" key="2">
    <source>
        <dbReference type="EMBL" id="PJK31181.1"/>
    </source>
</evidence>
<dbReference type="EMBL" id="PHIG01000007">
    <property type="protein sequence ID" value="PJK31181.1"/>
    <property type="molecule type" value="Genomic_DNA"/>
</dbReference>
<dbReference type="RefSeq" id="WP_109796201.1">
    <property type="nucleotide sequence ID" value="NZ_PHIG01000007.1"/>
</dbReference>
<reference evidence="2 3" key="1">
    <citation type="submission" date="2017-11" db="EMBL/GenBank/DDBJ databases">
        <title>Draft genome sequence of Rhizobiales bacterium SY3-13.</title>
        <authorList>
            <person name="Sun C."/>
        </authorList>
    </citation>
    <scope>NUCLEOTIDE SEQUENCE [LARGE SCALE GENOMIC DNA]</scope>
    <source>
        <strain evidence="2 3">SY3-13</strain>
    </source>
</reference>
<dbReference type="AlphaFoldDB" id="A0A2M9G643"/>
<accession>A0A2M9G643</accession>
<organism evidence="2 3">
    <name type="scientific">Minwuia thermotolerans</name>
    <dbReference type="NCBI Taxonomy" id="2056226"/>
    <lineage>
        <taxon>Bacteria</taxon>
        <taxon>Pseudomonadati</taxon>
        <taxon>Pseudomonadota</taxon>
        <taxon>Alphaproteobacteria</taxon>
        <taxon>Minwuiales</taxon>
        <taxon>Minwuiaceae</taxon>
        <taxon>Minwuia</taxon>
    </lineage>
</organism>
<name>A0A2M9G643_9PROT</name>
<proteinExistence type="predicted"/>
<dbReference type="Proteomes" id="UP000229498">
    <property type="component" value="Unassembled WGS sequence"/>
</dbReference>
<keyword evidence="3" id="KW-1185">Reference proteome</keyword>
<keyword evidence="1" id="KW-0732">Signal</keyword>
<comment type="caution">
    <text evidence="2">The sequence shown here is derived from an EMBL/GenBank/DDBJ whole genome shotgun (WGS) entry which is preliminary data.</text>
</comment>
<feature type="chain" id="PRO_5014676846" evidence="1">
    <location>
        <begin position="19"/>
        <end position="210"/>
    </location>
</feature>
<evidence type="ECO:0000256" key="1">
    <source>
        <dbReference type="SAM" id="SignalP"/>
    </source>
</evidence>
<evidence type="ECO:0000313" key="3">
    <source>
        <dbReference type="Proteomes" id="UP000229498"/>
    </source>
</evidence>
<gene>
    <name evidence="2" type="ORF">CVT23_02815</name>
</gene>